<name>A0ABP7PZW4_9ACTN</name>
<comment type="caution">
    <text evidence="1">The sequence shown here is derived from an EMBL/GenBank/DDBJ whole genome shotgun (WGS) entry which is preliminary data.</text>
</comment>
<dbReference type="EMBL" id="BAABCQ010000039">
    <property type="protein sequence ID" value="GAA3974033.1"/>
    <property type="molecule type" value="Genomic_DNA"/>
</dbReference>
<proteinExistence type="predicted"/>
<reference evidence="2" key="1">
    <citation type="journal article" date="2019" name="Int. J. Syst. Evol. Microbiol.">
        <title>The Global Catalogue of Microorganisms (GCM) 10K type strain sequencing project: providing services to taxonomists for standard genome sequencing and annotation.</title>
        <authorList>
            <consortium name="The Broad Institute Genomics Platform"/>
            <consortium name="The Broad Institute Genome Sequencing Center for Infectious Disease"/>
            <person name="Wu L."/>
            <person name="Ma J."/>
        </authorList>
    </citation>
    <scope>NUCLEOTIDE SEQUENCE [LARGE SCALE GENOMIC DNA]</scope>
    <source>
        <strain evidence="2">JCM 17027</strain>
    </source>
</reference>
<gene>
    <name evidence="1" type="ORF">GCM10022384_25660</name>
</gene>
<evidence type="ECO:0000313" key="2">
    <source>
        <dbReference type="Proteomes" id="UP001500034"/>
    </source>
</evidence>
<dbReference type="InterPro" id="IPR012338">
    <property type="entry name" value="Beta-lactam/transpept-like"/>
</dbReference>
<sequence length="112" mass="11688">MRFEVVAELGQPDVRQVGADAVFPQFQADVGGVEGTVQVPSGQPRCCEAAGADGSIARDCLVHFGHTGRGGSLGFADLEHGITFEYVTNHIMSGSDDVRAASLTEAVRKALA</sequence>
<evidence type="ECO:0000313" key="1">
    <source>
        <dbReference type="EMBL" id="GAA3974033.1"/>
    </source>
</evidence>
<accession>A0ABP7PZW4</accession>
<organism evidence="1 2">
    <name type="scientific">Streptomyces marokkonensis</name>
    <dbReference type="NCBI Taxonomy" id="324855"/>
    <lineage>
        <taxon>Bacteria</taxon>
        <taxon>Bacillati</taxon>
        <taxon>Actinomycetota</taxon>
        <taxon>Actinomycetes</taxon>
        <taxon>Kitasatosporales</taxon>
        <taxon>Streptomycetaceae</taxon>
        <taxon>Streptomyces</taxon>
    </lineage>
</organism>
<dbReference type="Gene3D" id="3.40.710.10">
    <property type="entry name" value="DD-peptidase/beta-lactamase superfamily"/>
    <property type="match status" value="1"/>
</dbReference>
<dbReference type="Proteomes" id="UP001500034">
    <property type="component" value="Unassembled WGS sequence"/>
</dbReference>
<protein>
    <submittedName>
        <fullName evidence="1">Uncharacterized protein</fullName>
    </submittedName>
</protein>
<keyword evidence="2" id="KW-1185">Reference proteome</keyword>